<accession>A0ABT6SSK5</accession>
<feature type="region of interest" description="Disordered" evidence="1">
    <location>
        <begin position="139"/>
        <end position="174"/>
    </location>
</feature>
<evidence type="ECO:0000256" key="1">
    <source>
        <dbReference type="SAM" id="MobiDB-lite"/>
    </source>
</evidence>
<protein>
    <submittedName>
        <fullName evidence="3">Uncharacterized protein</fullName>
    </submittedName>
</protein>
<evidence type="ECO:0000313" key="4">
    <source>
        <dbReference type="Proteomes" id="UP001237105"/>
    </source>
</evidence>
<sequence length="207" mass="20169">MRTSRISPRSPRSPRSPSPPRSPSSPRSPRFPRSGLFIAAVAAPLALVASPALAASGPLVVPTQINVTATGTTVQVTTTSCPSGGKASLMGNGSASFAGGEQVDLAGGGTSKSASWQGVSPGSYTVAVICTGGASAGAKRVTVSSPTPTTSPTASPTSPSGQVRGGLGGGAPEDTAVRIAGGAALALTAGLGGAWLIRRRRSRGGHS</sequence>
<evidence type="ECO:0000313" key="3">
    <source>
        <dbReference type="EMBL" id="MDI3418556.1"/>
    </source>
</evidence>
<dbReference type="EMBL" id="JASCIS010000006">
    <property type="protein sequence ID" value="MDI3418556.1"/>
    <property type="molecule type" value="Genomic_DNA"/>
</dbReference>
<feature type="compositionally biased region" description="Low complexity" evidence="1">
    <location>
        <begin position="1"/>
        <end position="13"/>
    </location>
</feature>
<feature type="compositionally biased region" description="Pro residues" evidence="1">
    <location>
        <begin position="14"/>
        <end position="23"/>
    </location>
</feature>
<organism evidence="3 4">
    <name type="scientific">Streptomyces luteolus</name>
    <dbReference type="NCBI Taxonomy" id="3043615"/>
    <lineage>
        <taxon>Bacteria</taxon>
        <taxon>Bacillati</taxon>
        <taxon>Actinomycetota</taxon>
        <taxon>Actinomycetes</taxon>
        <taxon>Kitasatosporales</taxon>
        <taxon>Streptomycetaceae</taxon>
        <taxon>Streptomyces</taxon>
    </lineage>
</organism>
<keyword evidence="2" id="KW-1133">Transmembrane helix</keyword>
<gene>
    <name evidence="3" type="ORF">QIT00_08260</name>
</gene>
<evidence type="ECO:0000256" key="2">
    <source>
        <dbReference type="SAM" id="Phobius"/>
    </source>
</evidence>
<reference evidence="3 4" key="1">
    <citation type="submission" date="2023-05" db="EMBL/GenBank/DDBJ databases">
        <title>Draft genome sequence of Streptomyces sp. B-S-A12 isolated from a cave soil in Thailand.</title>
        <authorList>
            <person name="Chamroensaksri N."/>
            <person name="Muangham S."/>
        </authorList>
    </citation>
    <scope>NUCLEOTIDE SEQUENCE [LARGE SCALE GENOMIC DNA]</scope>
    <source>
        <strain evidence="3 4">B-S-A12</strain>
    </source>
</reference>
<comment type="caution">
    <text evidence="3">The sequence shown here is derived from an EMBL/GenBank/DDBJ whole genome shotgun (WGS) entry which is preliminary data.</text>
</comment>
<dbReference type="Proteomes" id="UP001237105">
    <property type="component" value="Unassembled WGS sequence"/>
</dbReference>
<feature type="region of interest" description="Disordered" evidence="1">
    <location>
        <begin position="1"/>
        <end position="31"/>
    </location>
</feature>
<name>A0ABT6SSK5_9ACTN</name>
<keyword evidence="2" id="KW-0812">Transmembrane</keyword>
<dbReference type="RefSeq" id="WP_282534469.1">
    <property type="nucleotide sequence ID" value="NZ_JASCIS010000006.1"/>
</dbReference>
<proteinExistence type="predicted"/>
<feature type="compositionally biased region" description="Low complexity" evidence="1">
    <location>
        <begin position="144"/>
        <end position="160"/>
    </location>
</feature>
<keyword evidence="4" id="KW-1185">Reference proteome</keyword>
<keyword evidence="2" id="KW-0472">Membrane</keyword>
<feature type="transmembrane region" description="Helical" evidence="2">
    <location>
        <begin position="179"/>
        <end position="197"/>
    </location>
</feature>